<name>A0AAD5P1E5_ACENE</name>
<feature type="compositionally biased region" description="Polar residues" evidence="1">
    <location>
        <begin position="18"/>
        <end position="27"/>
    </location>
</feature>
<comment type="caution">
    <text evidence="2">The sequence shown here is derived from an EMBL/GenBank/DDBJ whole genome shotgun (WGS) entry which is preliminary data.</text>
</comment>
<reference evidence="2" key="2">
    <citation type="submission" date="2023-02" db="EMBL/GenBank/DDBJ databases">
        <authorList>
            <person name="Swenson N.G."/>
            <person name="Wegrzyn J.L."/>
            <person name="Mcevoy S.L."/>
        </authorList>
    </citation>
    <scope>NUCLEOTIDE SEQUENCE</scope>
    <source>
        <strain evidence="2">91603</strain>
        <tissue evidence="2">Leaf</tissue>
    </source>
</reference>
<organism evidence="2 3">
    <name type="scientific">Acer negundo</name>
    <name type="common">Box elder</name>
    <dbReference type="NCBI Taxonomy" id="4023"/>
    <lineage>
        <taxon>Eukaryota</taxon>
        <taxon>Viridiplantae</taxon>
        <taxon>Streptophyta</taxon>
        <taxon>Embryophyta</taxon>
        <taxon>Tracheophyta</taxon>
        <taxon>Spermatophyta</taxon>
        <taxon>Magnoliopsida</taxon>
        <taxon>eudicotyledons</taxon>
        <taxon>Gunneridae</taxon>
        <taxon>Pentapetalae</taxon>
        <taxon>rosids</taxon>
        <taxon>malvids</taxon>
        <taxon>Sapindales</taxon>
        <taxon>Sapindaceae</taxon>
        <taxon>Hippocastanoideae</taxon>
        <taxon>Acereae</taxon>
        <taxon>Acer</taxon>
    </lineage>
</organism>
<sequence>MKEASDFGREIPPILKSSIKNRTRNQGGPHNDPAMFLLMLSFWAIVDDLVSDGAVQILVYGGVVTSMDLTVGCWL</sequence>
<dbReference type="AlphaFoldDB" id="A0AAD5P1E5"/>
<evidence type="ECO:0000313" key="2">
    <source>
        <dbReference type="EMBL" id="KAI9194727.1"/>
    </source>
</evidence>
<feature type="region of interest" description="Disordered" evidence="1">
    <location>
        <begin position="1"/>
        <end position="27"/>
    </location>
</feature>
<evidence type="ECO:0000313" key="3">
    <source>
        <dbReference type="Proteomes" id="UP001064489"/>
    </source>
</evidence>
<dbReference type="Proteomes" id="UP001064489">
    <property type="component" value="Chromosome 1"/>
</dbReference>
<gene>
    <name evidence="2" type="ORF">LWI28_008719</name>
</gene>
<reference evidence="2" key="1">
    <citation type="journal article" date="2022" name="Plant J.">
        <title>Strategies of tolerance reflected in two North American maple genomes.</title>
        <authorList>
            <person name="McEvoy S.L."/>
            <person name="Sezen U.U."/>
            <person name="Trouern-Trend A."/>
            <person name="McMahon S.M."/>
            <person name="Schaberg P.G."/>
            <person name="Yang J."/>
            <person name="Wegrzyn J.L."/>
            <person name="Swenson N.G."/>
        </authorList>
    </citation>
    <scope>NUCLEOTIDE SEQUENCE</scope>
    <source>
        <strain evidence="2">91603</strain>
    </source>
</reference>
<evidence type="ECO:0000256" key="1">
    <source>
        <dbReference type="SAM" id="MobiDB-lite"/>
    </source>
</evidence>
<protein>
    <submittedName>
        <fullName evidence="2">Uncharacterized protein</fullName>
    </submittedName>
</protein>
<dbReference type="EMBL" id="JAJSOW010000003">
    <property type="protein sequence ID" value="KAI9194727.1"/>
    <property type="molecule type" value="Genomic_DNA"/>
</dbReference>
<accession>A0AAD5P1E5</accession>
<keyword evidence="3" id="KW-1185">Reference proteome</keyword>
<proteinExistence type="predicted"/>